<dbReference type="InterPro" id="IPR036444">
    <property type="entry name" value="PLipase_A2_dom_sf"/>
</dbReference>
<protein>
    <submittedName>
        <fullName evidence="3">SMB domain-containing protein</fullName>
    </submittedName>
</protein>
<dbReference type="GO" id="GO:0006644">
    <property type="term" value="P:phospholipid metabolic process"/>
    <property type="evidence" value="ECO:0007669"/>
    <property type="project" value="InterPro"/>
</dbReference>
<keyword evidence="2" id="KW-1185">Reference proteome</keyword>
<evidence type="ECO:0000313" key="2">
    <source>
        <dbReference type="Proteomes" id="UP000095287"/>
    </source>
</evidence>
<dbReference type="SUPFAM" id="SSF48619">
    <property type="entry name" value="Phospholipase A2, PLA2"/>
    <property type="match status" value="1"/>
</dbReference>
<dbReference type="AlphaFoldDB" id="A0A1I7YUJ2"/>
<proteinExistence type="predicted"/>
<dbReference type="GO" id="GO:0004623">
    <property type="term" value="F:phospholipase A2 activity"/>
    <property type="evidence" value="ECO:0007669"/>
    <property type="project" value="InterPro"/>
</dbReference>
<feature type="compositionally biased region" description="Polar residues" evidence="1">
    <location>
        <begin position="100"/>
        <end position="109"/>
    </location>
</feature>
<dbReference type="GO" id="GO:0050482">
    <property type="term" value="P:arachidonate secretion"/>
    <property type="evidence" value="ECO:0007669"/>
    <property type="project" value="InterPro"/>
</dbReference>
<dbReference type="Gene3D" id="1.20.90.10">
    <property type="entry name" value="Phospholipase A2 domain"/>
    <property type="match status" value="1"/>
</dbReference>
<reference evidence="3" key="1">
    <citation type="submission" date="2016-11" db="UniProtKB">
        <authorList>
            <consortium name="WormBaseParasite"/>
        </authorList>
    </citation>
    <scope>IDENTIFICATION</scope>
</reference>
<feature type="region of interest" description="Disordered" evidence="1">
    <location>
        <begin position="81"/>
        <end position="109"/>
    </location>
</feature>
<organism evidence="2 3">
    <name type="scientific">Steinernema glaseri</name>
    <dbReference type="NCBI Taxonomy" id="37863"/>
    <lineage>
        <taxon>Eukaryota</taxon>
        <taxon>Metazoa</taxon>
        <taxon>Ecdysozoa</taxon>
        <taxon>Nematoda</taxon>
        <taxon>Chromadorea</taxon>
        <taxon>Rhabditida</taxon>
        <taxon>Tylenchina</taxon>
        <taxon>Panagrolaimomorpha</taxon>
        <taxon>Strongyloidoidea</taxon>
        <taxon>Steinernematidae</taxon>
        <taxon>Steinernema</taxon>
    </lineage>
</organism>
<sequence>MYCSAPNTDCQMQTCECDRRFVDCIDRQDLDDNFSNIFNDNGWHTLVTGDFPHSKNRIIRNGSDMCFSFFSELVRPWETQPNLQKPSRTKRLSLSKKTDQSFMTPTTGF</sequence>
<dbReference type="Proteomes" id="UP000095287">
    <property type="component" value="Unplaced"/>
</dbReference>
<dbReference type="WBParaSite" id="L893_g19976.t1">
    <property type="protein sequence ID" value="L893_g19976.t1"/>
    <property type="gene ID" value="L893_g19976"/>
</dbReference>
<name>A0A1I7YUJ2_9BILA</name>
<evidence type="ECO:0000256" key="1">
    <source>
        <dbReference type="SAM" id="MobiDB-lite"/>
    </source>
</evidence>
<evidence type="ECO:0000313" key="3">
    <source>
        <dbReference type="WBParaSite" id="L893_g19976.t1"/>
    </source>
</evidence>
<accession>A0A1I7YUJ2</accession>